<dbReference type="Pfam" id="PF06439">
    <property type="entry name" value="3keto-disac_hyd"/>
    <property type="match status" value="1"/>
</dbReference>
<keyword evidence="4" id="KW-1185">Reference proteome</keyword>
<proteinExistence type="predicted"/>
<dbReference type="GO" id="GO:0016787">
    <property type="term" value="F:hydrolase activity"/>
    <property type="evidence" value="ECO:0007669"/>
    <property type="project" value="InterPro"/>
</dbReference>
<reference evidence="3 4" key="1">
    <citation type="submission" date="2019-02" db="EMBL/GenBank/DDBJ databases">
        <title>Deep-cultivation of Planctomycetes and their phenomic and genomic characterization uncovers novel biology.</title>
        <authorList>
            <person name="Wiegand S."/>
            <person name="Jogler M."/>
            <person name="Boedeker C."/>
            <person name="Pinto D."/>
            <person name="Vollmers J."/>
            <person name="Rivas-Marin E."/>
            <person name="Kohn T."/>
            <person name="Peeters S.H."/>
            <person name="Heuer A."/>
            <person name="Rast P."/>
            <person name="Oberbeckmann S."/>
            <person name="Bunk B."/>
            <person name="Jeske O."/>
            <person name="Meyerdierks A."/>
            <person name="Storesund J.E."/>
            <person name="Kallscheuer N."/>
            <person name="Luecker S."/>
            <person name="Lage O.M."/>
            <person name="Pohl T."/>
            <person name="Merkel B.J."/>
            <person name="Hornburger P."/>
            <person name="Mueller R.-W."/>
            <person name="Bruemmer F."/>
            <person name="Labrenz M."/>
            <person name="Spormann A.M."/>
            <person name="Op den Camp H."/>
            <person name="Overmann J."/>
            <person name="Amann R."/>
            <person name="Jetten M.S.M."/>
            <person name="Mascher T."/>
            <person name="Medema M.H."/>
            <person name="Devos D.P."/>
            <person name="Kaster A.-K."/>
            <person name="Ovreas L."/>
            <person name="Rohde M."/>
            <person name="Galperin M.Y."/>
            <person name="Jogler C."/>
        </authorList>
    </citation>
    <scope>NUCLEOTIDE SEQUENCE [LARGE SCALE GENOMIC DNA]</scope>
    <source>
        <strain evidence="3 4">Pla85_3_4</strain>
    </source>
</reference>
<dbReference type="KEGG" id="lcre:Pla8534_00440"/>
<evidence type="ECO:0000259" key="2">
    <source>
        <dbReference type="Pfam" id="PF06439"/>
    </source>
</evidence>
<evidence type="ECO:0000313" key="3">
    <source>
        <dbReference type="EMBL" id="QDU92299.1"/>
    </source>
</evidence>
<evidence type="ECO:0000313" key="4">
    <source>
        <dbReference type="Proteomes" id="UP000317648"/>
    </source>
</evidence>
<feature type="chain" id="PRO_5021932559" description="3-keto-alpha-glucoside-1,2-lyase/3-keto-2-hydroxy-glucal hydratase domain-containing protein" evidence="1">
    <location>
        <begin position="24"/>
        <end position="209"/>
    </location>
</feature>
<feature type="domain" description="3-keto-alpha-glucoside-1,2-lyase/3-keto-2-hydroxy-glucal hydratase" evidence="2">
    <location>
        <begin position="40"/>
        <end position="203"/>
    </location>
</feature>
<name>A0A518DKE3_9BACT</name>
<accession>A0A518DKE3</accession>
<dbReference type="Proteomes" id="UP000317648">
    <property type="component" value="Chromosome"/>
</dbReference>
<dbReference type="Gene3D" id="2.60.120.560">
    <property type="entry name" value="Exo-inulinase, domain 1"/>
    <property type="match status" value="1"/>
</dbReference>
<feature type="signal peptide" evidence="1">
    <location>
        <begin position="1"/>
        <end position="23"/>
    </location>
</feature>
<dbReference type="OrthoDB" id="9798604at2"/>
<gene>
    <name evidence="3" type="ORF">Pla8534_00440</name>
</gene>
<organism evidence="3 4">
    <name type="scientific">Lignipirellula cremea</name>
    <dbReference type="NCBI Taxonomy" id="2528010"/>
    <lineage>
        <taxon>Bacteria</taxon>
        <taxon>Pseudomonadati</taxon>
        <taxon>Planctomycetota</taxon>
        <taxon>Planctomycetia</taxon>
        <taxon>Pirellulales</taxon>
        <taxon>Pirellulaceae</taxon>
        <taxon>Lignipirellula</taxon>
    </lineage>
</organism>
<evidence type="ECO:0000256" key="1">
    <source>
        <dbReference type="SAM" id="SignalP"/>
    </source>
</evidence>
<protein>
    <recommendedName>
        <fullName evidence="2">3-keto-alpha-glucoside-1,2-lyase/3-keto-2-hydroxy-glucal hydratase domain-containing protein</fullName>
    </recommendedName>
</protein>
<dbReference type="AlphaFoldDB" id="A0A518DKE3"/>
<dbReference type="InterPro" id="IPR010496">
    <property type="entry name" value="AL/BT2_dom"/>
</dbReference>
<dbReference type="RefSeq" id="WP_145048129.1">
    <property type="nucleotide sequence ID" value="NZ_CP036433.1"/>
</dbReference>
<keyword evidence="1" id="KW-0732">Signal</keyword>
<dbReference type="EMBL" id="CP036433">
    <property type="protein sequence ID" value="QDU92299.1"/>
    <property type="molecule type" value="Genomic_DNA"/>
</dbReference>
<sequence precursor="true">MYRRAIFCVTLAILMVPADFSSAQVNDTALSEAENVPPKGFRALFNGRDLKGWKSRGDASEHYSVQDGVLAYDGQGSSLMTVDEFDNFILFVDWKAGDKGNSGVFLRGGATQVELNNADGPPRTIWNGTTGGLYPDKPPLKRAARPAGEWNRLEIRVENGVISVFTNQEKTIDRFAKEWGKRTQGPIGFQHHGTPFWIKKVFIQPLTTP</sequence>